<dbReference type="Proteomes" id="UP001597314">
    <property type="component" value="Unassembled WGS sequence"/>
</dbReference>
<gene>
    <name evidence="2" type="ORF">ACFSOX_00620</name>
</gene>
<dbReference type="InterPro" id="IPR012863">
    <property type="entry name" value="DUF1636"/>
</dbReference>
<name>A0ABW5ACI0_9BRAD</name>
<reference evidence="3" key="1">
    <citation type="journal article" date="2019" name="Int. J. Syst. Evol. Microbiol.">
        <title>The Global Catalogue of Microorganisms (GCM) 10K type strain sequencing project: providing services to taxonomists for standard genome sequencing and annotation.</title>
        <authorList>
            <consortium name="The Broad Institute Genomics Platform"/>
            <consortium name="The Broad Institute Genome Sequencing Center for Infectious Disease"/>
            <person name="Wu L."/>
            <person name="Ma J."/>
        </authorList>
    </citation>
    <scope>NUCLEOTIDE SEQUENCE [LARGE SCALE GENOMIC DNA]</scope>
    <source>
        <strain evidence="3">CGMCC 1.6774</strain>
    </source>
</reference>
<dbReference type="SUPFAM" id="SSF52833">
    <property type="entry name" value="Thioredoxin-like"/>
    <property type="match status" value="1"/>
</dbReference>
<feature type="compositionally biased region" description="Pro residues" evidence="1">
    <location>
        <begin position="19"/>
        <end position="32"/>
    </location>
</feature>
<proteinExistence type="predicted"/>
<dbReference type="CDD" id="cd02980">
    <property type="entry name" value="TRX_Fd_family"/>
    <property type="match status" value="1"/>
</dbReference>
<dbReference type="EMBL" id="JBHUIW010000001">
    <property type="protein sequence ID" value="MFD2180643.1"/>
    <property type="molecule type" value="Genomic_DNA"/>
</dbReference>
<keyword evidence="3" id="KW-1185">Reference proteome</keyword>
<comment type="caution">
    <text evidence="2">The sequence shown here is derived from an EMBL/GenBank/DDBJ whole genome shotgun (WGS) entry which is preliminary data.</text>
</comment>
<feature type="compositionally biased region" description="Low complexity" evidence="1">
    <location>
        <begin position="33"/>
        <end position="50"/>
    </location>
</feature>
<dbReference type="InterPro" id="IPR036249">
    <property type="entry name" value="Thioredoxin-like_sf"/>
</dbReference>
<protein>
    <submittedName>
        <fullName evidence="2">DUF1636 family protein</fullName>
    </submittedName>
</protein>
<evidence type="ECO:0000313" key="3">
    <source>
        <dbReference type="Proteomes" id="UP001597314"/>
    </source>
</evidence>
<evidence type="ECO:0000313" key="2">
    <source>
        <dbReference type="EMBL" id="MFD2180643.1"/>
    </source>
</evidence>
<accession>A0ABW5ACI0</accession>
<sequence>MEPADPVDPAVMASAAPSPDIPSPGATPPGATPPGATSPGTTSSAARPAAAGEPTMFVCVTCRISEDEEVRSGQLLHDALAAAQARATATESDGTAGLRIVPSECLSNCNRACTIALAGPGRWSYVHGDLTPDHADDVLHFADRWAASAKGLVAWRERPLIIRKSAVARIPPLPAAQEP</sequence>
<dbReference type="Pfam" id="PF07845">
    <property type="entry name" value="DUF1636"/>
    <property type="match status" value="1"/>
</dbReference>
<feature type="region of interest" description="Disordered" evidence="1">
    <location>
        <begin position="1"/>
        <end position="50"/>
    </location>
</feature>
<dbReference type="RefSeq" id="WP_378475859.1">
    <property type="nucleotide sequence ID" value="NZ_JBHUIW010000001.1"/>
</dbReference>
<organism evidence="2 3">
    <name type="scientific">Rhodoplanes azumiensis</name>
    <dbReference type="NCBI Taxonomy" id="1897628"/>
    <lineage>
        <taxon>Bacteria</taxon>
        <taxon>Pseudomonadati</taxon>
        <taxon>Pseudomonadota</taxon>
        <taxon>Alphaproteobacteria</taxon>
        <taxon>Hyphomicrobiales</taxon>
        <taxon>Nitrobacteraceae</taxon>
        <taxon>Rhodoplanes</taxon>
    </lineage>
</organism>
<evidence type="ECO:0000256" key="1">
    <source>
        <dbReference type="SAM" id="MobiDB-lite"/>
    </source>
</evidence>